<proteinExistence type="predicted"/>
<name>A0A6J5NS62_9CAUD</name>
<reference evidence="1" key="1">
    <citation type="submission" date="2020-04" db="EMBL/GenBank/DDBJ databases">
        <authorList>
            <person name="Chiriac C."/>
            <person name="Salcher M."/>
            <person name="Ghai R."/>
            <person name="Kavagutti S V."/>
        </authorList>
    </citation>
    <scope>NUCLEOTIDE SEQUENCE</scope>
</reference>
<organism evidence="1">
    <name type="scientific">uncultured Caudovirales phage</name>
    <dbReference type="NCBI Taxonomy" id="2100421"/>
    <lineage>
        <taxon>Viruses</taxon>
        <taxon>Duplodnaviria</taxon>
        <taxon>Heunggongvirae</taxon>
        <taxon>Uroviricota</taxon>
        <taxon>Caudoviricetes</taxon>
        <taxon>Peduoviridae</taxon>
        <taxon>Maltschvirus</taxon>
        <taxon>Maltschvirus maltsch</taxon>
    </lineage>
</organism>
<protein>
    <submittedName>
        <fullName evidence="1">Uncharacterized protein</fullName>
    </submittedName>
</protein>
<gene>
    <name evidence="1" type="ORF">UFOVP761_8</name>
</gene>
<evidence type="ECO:0000313" key="1">
    <source>
        <dbReference type="EMBL" id="CAB4161652.1"/>
    </source>
</evidence>
<dbReference type="EMBL" id="LR796718">
    <property type="protein sequence ID" value="CAB4161652.1"/>
    <property type="molecule type" value="Genomic_DNA"/>
</dbReference>
<sequence length="152" mass="16637">MTFKSLPFEPRVLKATEARLQRIYDAARLGLKGDALALAAGMLPTEYNRLCQMDPIADMAARKGKADAEMELSGYMLEAARSGDAKAALSILQHRHDWTAKQEVSVDVYQRISITAALEAATSRVLDAAPSLDYTSPQRLEGLVVQDVEVTQ</sequence>
<accession>A0A6J5NS62</accession>